<evidence type="ECO:0000313" key="2">
    <source>
        <dbReference type="Proteomes" id="UP001497516"/>
    </source>
</evidence>
<name>A0AAV2EV39_9ROSI</name>
<dbReference type="AlphaFoldDB" id="A0AAV2EV39"/>
<reference evidence="1 2" key="1">
    <citation type="submission" date="2024-04" db="EMBL/GenBank/DDBJ databases">
        <authorList>
            <person name="Fracassetti M."/>
        </authorList>
    </citation>
    <scope>NUCLEOTIDE SEQUENCE [LARGE SCALE GENOMIC DNA]</scope>
</reference>
<gene>
    <name evidence="1" type="ORF">LTRI10_LOCUS30309</name>
</gene>
<accession>A0AAV2EV39</accession>
<keyword evidence="2" id="KW-1185">Reference proteome</keyword>
<dbReference type="EMBL" id="OZ034818">
    <property type="protein sequence ID" value="CAL1389453.1"/>
    <property type="molecule type" value="Genomic_DNA"/>
</dbReference>
<dbReference type="Proteomes" id="UP001497516">
    <property type="component" value="Chromosome 5"/>
</dbReference>
<protein>
    <submittedName>
        <fullName evidence="1">Uncharacterized protein</fullName>
    </submittedName>
</protein>
<sequence length="124" mass="13883">MSLVEITPAPSEPWSRTSLQPRAKGVYICVSICGSHPTNHLLWLHLDYHNSSREAQAMRSHLNIGTQNVSSAPTHRVALPLGSDPARHLNDPWETQTSIIWIPSKPKWAITCFAVFQLICDSKM</sequence>
<evidence type="ECO:0000313" key="1">
    <source>
        <dbReference type="EMBL" id="CAL1389453.1"/>
    </source>
</evidence>
<proteinExistence type="predicted"/>
<organism evidence="1 2">
    <name type="scientific">Linum trigynum</name>
    <dbReference type="NCBI Taxonomy" id="586398"/>
    <lineage>
        <taxon>Eukaryota</taxon>
        <taxon>Viridiplantae</taxon>
        <taxon>Streptophyta</taxon>
        <taxon>Embryophyta</taxon>
        <taxon>Tracheophyta</taxon>
        <taxon>Spermatophyta</taxon>
        <taxon>Magnoliopsida</taxon>
        <taxon>eudicotyledons</taxon>
        <taxon>Gunneridae</taxon>
        <taxon>Pentapetalae</taxon>
        <taxon>rosids</taxon>
        <taxon>fabids</taxon>
        <taxon>Malpighiales</taxon>
        <taxon>Linaceae</taxon>
        <taxon>Linum</taxon>
    </lineage>
</organism>